<evidence type="ECO:0000256" key="5">
    <source>
        <dbReference type="ARBA" id="ARBA00022980"/>
    </source>
</evidence>
<evidence type="ECO:0000256" key="2">
    <source>
        <dbReference type="ARBA" id="ARBA00007634"/>
    </source>
</evidence>
<dbReference type="GO" id="GO:0015935">
    <property type="term" value="C:small ribosomal subunit"/>
    <property type="evidence" value="ECO:0007669"/>
    <property type="project" value="TreeGrafter"/>
</dbReference>
<evidence type="ECO:0000256" key="8">
    <source>
        <dbReference type="HAMAP-Rule" id="MF_00500"/>
    </source>
</evidence>
<dbReference type="Pfam" id="PF01649">
    <property type="entry name" value="Ribosomal_S20p"/>
    <property type="match status" value="1"/>
</dbReference>
<keyword evidence="3 8" id="KW-0699">rRNA-binding</keyword>
<keyword evidence="6 8" id="KW-0687">Ribonucleoprotein</keyword>
<dbReference type="AlphaFoldDB" id="A0A166K629"/>
<dbReference type="InterPro" id="IPR002583">
    <property type="entry name" value="Ribosomal_bS20"/>
</dbReference>
<keyword evidence="4 8" id="KW-0694">RNA-binding</keyword>
<evidence type="ECO:0000313" key="10">
    <source>
        <dbReference type="EMBL" id="KZL50627.1"/>
    </source>
</evidence>
<name>A0A166K629_NODSP</name>
<dbReference type="Proteomes" id="UP000076555">
    <property type="component" value="Unassembled WGS sequence"/>
</dbReference>
<dbReference type="GO" id="GO:0006412">
    <property type="term" value="P:translation"/>
    <property type="evidence" value="ECO:0007669"/>
    <property type="project" value="UniProtKB-UniRule"/>
</dbReference>
<evidence type="ECO:0000256" key="1">
    <source>
        <dbReference type="ARBA" id="ARBA00003134"/>
    </source>
</evidence>
<evidence type="ECO:0000313" key="11">
    <source>
        <dbReference type="Proteomes" id="UP000076555"/>
    </source>
</evidence>
<dbReference type="GO" id="GO:0003735">
    <property type="term" value="F:structural constituent of ribosome"/>
    <property type="evidence" value="ECO:0007669"/>
    <property type="project" value="InterPro"/>
</dbReference>
<dbReference type="OrthoDB" id="9808392at2"/>
<keyword evidence="5 8" id="KW-0689">Ribosomal protein</keyword>
<organism evidence="10 11">
    <name type="scientific">Nodularia spumigena CENA596</name>
    <dbReference type="NCBI Taxonomy" id="1819295"/>
    <lineage>
        <taxon>Bacteria</taxon>
        <taxon>Bacillati</taxon>
        <taxon>Cyanobacteriota</taxon>
        <taxon>Cyanophyceae</taxon>
        <taxon>Nostocales</taxon>
        <taxon>Nodulariaceae</taxon>
        <taxon>Nodularia</taxon>
    </lineage>
</organism>
<evidence type="ECO:0000256" key="4">
    <source>
        <dbReference type="ARBA" id="ARBA00022884"/>
    </source>
</evidence>
<feature type="region of interest" description="Disordered" evidence="9">
    <location>
        <begin position="86"/>
        <end position="110"/>
    </location>
</feature>
<dbReference type="GO" id="GO:0070181">
    <property type="term" value="F:small ribosomal subunit rRNA binding"/>
    <property type="evidence" value="ECO:0007669"/>
    <property type="project" value="TreeGrafter"/>
</dbReference>
<gene>
    <name evidence="8" type="primary">rpsT</name>
    <name evidence="8" type="synonym">rps20</name>
    <name evidence="10" type="ORF">A2T98_06475</name>
</gene>
<dbReference type="PANTHER" id="PTHR33398">
    <property type="entry name" value="30S RIBOSOMAL PROTEIN S20"/>
    <property type="match status" value="1"/>
</dbReference>
<dbReference type="NCBIfam" id="TIGR00029">
    <property type="entry name" value="S20"/>
    <property type="match status" value="1"/>
</dbReference>
<dbReference type="EMBL" id="LWAJ01000073">
    <property type="protein sequence ID" value="KZL50627.1"/>
    <property type="molecule type" value="Genomic_DNA"/>
</dbReference>
<feature type="compositionally biased region" description="Basic residues" evidence="9">
    <location>
        <begin position="91"/>
        <end position="102"/>
    </location>
</feature>
<proteinExistence type="inferred from homology"/>
<comment type="caution">
    <text evidence="10">The sequence shown here is derived from an EMBL/GenBank/DDBJ whole genome shotgun (WGS) entry which is preliminary data.</text>
</comment>
<dbReference type="FunFam" id="1.20.58.110:FF:000001">
    <property type="entry name" value="30S ribosomal protein S20"/>
    <property type="match status" value="1"/>
</dbReference>
<dbReference type="GO" id="GO:0005829">
    <property type="term" value="C:cytosol"/>
    <property type="evidence" value="ECO:0007669"/>
    <property type="project" value="TreeGrafter"/>
</dbReference>
<comment type="function">
    <text evidence="1 8">Binds directly to 16S ribosomal RNA.</text>
</comment>
<evidence type="ECO:0000256" key="3">
    <source>
        <dbReference type="ARBA" id="ARBA00022730"/>
    </source>
</evidence>
<protein>
    <recommendedName>
        <fullName evidence="7 8">Small ribosomal subunit protein bS20</fullName>
    </recommendedName>
</protein>
<dbReference type="PANTHER" id="PTHR33398:SF1">
    <property type="entry name" value="SMALL RIBOSOMAL SUBUNIT PROTEIN BS20C"/>
    <property type="match status" value="1"/>
</dbReference>
<dbReference type="Gene3D" id="1.20.58.110">
    <property type="entry name" value="Ribosomal protein S20"/>
    <property type="match status" value="1"/>
</dbReference>
<evidence type="ECO:0000256" key="6">
    <source>
        <dbReference type="ARBA" id="ARBA00023274"/>
    </source>
</evidence>
<dbReference type="SUPFAM" id="SSF46992">
    <property type="entry name" value="Ribosomal protein S20"/>
    <property type="match status" value="1"/>
</dbReference>
<reference evidence="10 11" key="1">
    <citation type="submission" date="2016-04" db="EMBL/GenBank/DDBJ databases">
        <title>Draft Genome Assembly of the Bloom-forming Cyanobacterium Nodularia spumigena Strain CENA596 in Shrimp Production Ponds.</title>
        <authorList>
            <person name="Popin R.V."/>
            <person name="Rigonato J."/>
            <person name="Abreu V.A."/>
            <person name="Andreote A.P."/>
            <person name="Silveira S.B."/>
            <person name="Odebrecht C."/>
            <person name="Fiore M.F."/>
        </authorList>
    </citation>
    <scope>NUCLEOTIDE SEQUENCE [LARGE SCALE GENOMIC DNA]</scope>
    <source>
        <strain evidence="10 11">CENA596</strain>
    </source>
</reference>
<dbReference type="HAMAP" id="MF_00500">
    <property type="entry name" value="Ribosomal_bS20"/>
    <property type="match status" value="1"/>
</dbReference>
<sequence length="110" mass="12323">MYILIVFLELTVANTKSALKRAQIGERNRLRNKAYKSAVRTLMKKYFSAVDVYAANPNSDLEKEVQVRLSEAVSKIDKAVKRGVLHPNNGARKKSRLARKLKPLAPASAE</sequence>
<comment type="similarity">
    <text evidence="2 8">Belongs to the bacterial ribosomal protein bS20 family.</text>
</comment>
<evidence type="ECO:0000256" key="9">
    <source>
        <dbReference type="SAM" id="MobiDB-lite"/>
    </source>
</evidence>
<accession>A0A166K629</accession>
<evidence type="ECO:0000256" key="7">
    <source>
        <dbReference type="ARBA" id="ARBA00035136"/>
    </source>
</evidence>
<dbReference type="InterPro" id="IPR036510">
    <property type="entry name" value="Ribosomal_bS20_sf"/>
</dbReference>